<gene>
    <name evidence="1" type="ORF">T4D_14550</name>
</gene>
<name>A0A0V1FC30_TRIPS</name>
<evidence type="ECO:0000313" key="1">
    <source>
        <dbReference type="EMBL" id="KRY83645.1"/>
    </source>
</evidence>
<organism evidence="1 2">
    <name type="scientific">Trichinella pseudospiralis</name>
    <name type="common">Parasitic roundworm</name>
    <dbReference type="NCBI Taxonomy" id="6337"/>
    <lineage>
        <taxon>Eukaryota</taxon>
        <taxon>Metazoa</taxon>
        <taxon>Ecdysozoa</taxon>
        <taxon>Nematoda</taxon>
        <taxon>Enoplea</taxon>
        <taxon>Dorylaimia</taxon>
        <taxon>Trichinellida</taxon>
        <taxon>Trichinellidae</taxon>
        <taxon>Trichinella</taxon>
    </lineage>
</organism>
<proteinExistence type="predicted"/>
<reference evidence="1 2" key="1">
    <citation type="submission" date="2015-01" db="EMBL/GenBank/DDBJ databases">
        <title>Evolution of Trichinella species and genotypes.</title>
        <authorList>
            <person name="Korhonen P.K."/>
            <person name="Edoardo P."/>
            <person name="Giuseppe L.R."/>
            <person name="Gasser R.B."/>
        </authorList>
    </citation>
    <scope>NUCLEOTIDE SEQUENCE [LARGE SCALE GENOMIC DNA]</scope>
    <source>
        <strain evidence="1">ISS470</strain>
    </source>
</reference>
<comment type="caution">
    <text evidence="1">The sequence shown here is derived from an EMBL/GenBank/DDBJ whole genome shotgun (WGS) entry which is preliminary data.</text>
</comment>
<keyword evidence="2" id="KW-1185">Reference proteome</keyword>
<sequence length="87" mass="10201">MESEKILIHLNRENYCLLEARNCFEFDSKKTISSQKDDSQIKDRKTGLGCSITSIKQQATVSSKLLVSLQFYAYTWKLYHLETWMDT</sequence>
<evidence type="ECO:0000313" key="2">
    <source>
        <dbReference type="Proteomes" id="UP000054995"/>
    </source>
</evidence>
<accession>A0A0V1FC30</accession>
<dbReference type="AlphaFoldDB" id="A0A0V1FC30"/>
<dbReference type="Proteomes" id="UP000054995">
    <property type="component" value="Unassembled WGS sequence"/>
</dbReference>
<protein>
    <submittedName>
        <fullName evidence="1">Uncharacterized protein</fullName>
    </submittedName>
</protein>
<dbReference type="EMBL" id="JYDT01000135">
    <property type="protein sequence ID" value="KRY83645.1"/>
    <property type="molecule type" value="Genomic_DNA"/>
</dbReference>